<reference evidence="2 3" key="1">
    <citation type="submission" date="2019-06" db="EMBL/GenBank/DDBJ databases">
        <authorList>
            <person name="Palmer J.M."/>
        </authorList>
    </citation>
    <scope>NUCLEOTIDE SEQUENCE [LARGE SCALE GENOMIC DNA]</scope>
    <source>
        <strain evidence="2 3">TWF191</strain>
    </source>
</reference>
<evidence type="ECO:0000256" key="1">
    <source>
        <dbReference type="SAM" id="MobiDB-lite"/>
    </source>
</evidence>
<dbReference type="AlphaFoldDB" id="A0A7C8R1C3"/>
<evidence type="ECO:0000313" key="2">
    <source>
        <dbReference type="EMBL" id="KAF3231987.1"/>
    </source>
</evidence>
<accession>A0A7C8R1C3</accession>
<feature type="region of interest" description="Disordered" evidence="1">
    <location>
        <begin position="607"/>
        <end position="626"/>
    </location>
</feature>
<evidence type="ECO:0000313" key="3">
    <source>
        <dbReference type="Proteomes" id="UP000483672"/>
    </source>
</evidence>
<name>A0A7C8R1C3_ORBOL</name>
<feature type="compositionally biased region" description="Acidic residues" evidence="1">
    <location>
        <begin position="609"/>
        <end position="626"/>
    </location>
</feature>
<feature type="compositionally biased region" description="Polar residues" evidence="1">
    <location>
        <begin position="1"/>
        <end position="14"/>
    </location>
</feature>
<organism evidence="2 3">
    <name type="scientific">Orbilia oligospora</name>
    <name type="common">Nematode-trapping fungus</name>
    <name type="synonym">Arthrobotrys oligospora</name>
    <dbReference type="NCBI Taxonomy" id="2813651"/>
    <lineage>
        <taxon>Eukaryota</taxon>
        <taxon>Fungi</taxon>
        <taxon>Dikarya</taxon>
        <taxon>Ascomycota</taxon>
        <taxon>Pezizomycotina</taxon>
        <taxon>Orbiliomycetes</taxon>
        <taxon>Orbiliales</taxon>
        <taxon>Orbiliaceae</taxon>
        <taxon>Orbilia</taxon>
    </lineage>
</organism>
<dbReference type="Proteomes" id="UP000483672">
    <property type="component" value="Unassembled WGS sequence"/>
</dbReference>
<comment type="caution">
    <text evidence="2">The sequence shown here is derived from an EMBL/GenBank/DDBJ whole genome shotgun (WGS) entry which is preliminary data.</text>
</comment>
<feature type="region of interest" description="Disordered" evidence="1">
    <location>
        <begin position="155"/>
        <end position="176"/>
    </location>
</feature>
<proteinExistence type="predicted"/>
<protein>
    <submittedName>
        <fullName evidence="2">Uncharacterized protein</fullName>
    </submittedName>
</protein>
<feature type="region of interest" description="Disordered" evidence="1">
    <location>
        <begin position="1"/>
        <end position="26"/>
    </location>
</feature>
<feature type="region of interest" description="Disordered" evidence="1">
    <location>
        <begin position="32"/>
        <end position="51"/>
    </location>
</feature>
<dbReference type="EMBL" id="WIPF01000002">
    <property type="protein sequence ID" value="KAF3231987.1"/>
    <property type="molecule type" value="Genomic_DNA"/>
</dbReference>
<gene>
    <name evidence="2" type="ORF">TWF191_003962</name>
</gene>
<sequence>MNDNMVLHQRSSSVRSDENSAPERPAVGTISTFAEVGPDGPESPQGYTHPAFYRTGPVKIEKQLHLLTLDAVKQWQNEVKTPTSPLTGRPNDNESFWPPELVNKHQSPSAEKHPRGFFSNRDTFTEPSVSGSLNSVQNPTLELQVPKIPTVQVTSGGGLGEPAKPLGPQPKVTRKRSQRMWNFTNIDEQEERTVVPDKILYHREIELWRSDVIRNGASMVGIQDGLTIFCRKMGEPKPNALILNTFGAFLDKSIAQLVEVKEFFEEHHHHLSERENTLLRGQLTSYKRILDQQDARIRQEPFTVTKFNLELLSFFISSGLYLAYQPNHTITIIGFLSTDQLSILPGAEASLTCLILHASLVRSRLIASSKIQTKGGKTLAPELWLKIAEEYKLADTEEWIVVICDAISIEKTNMGGSGKILTCYQATPKEGWKFGSFDSRADVEMGQNWLNNPSQNTDIWVIDKTKKYNIELYERSVGTKPCLYEHPLVPDIIARIENGDCKVCLRERYICPGCPTGAHWLARRFGAYIEWRIPGFELEQSLGLLNRVRLRLICPLCIGVDKMIEDKIWLNFFPRGELTAVGNSRAIKCNKWFEELGYNFRFEIREPEKEDQDDLEDISSSGDDDF</sequence>